<dbReference type="EMBL" id="JAVIZN010000002">
    <property type="protein sequence ID" value="MDR6204622.1"/>
    <property type="molecule type" value="Genomic_DNA"/>
</dbReference>
<evidence type="ECO:0000313" key="1">
    <source>
        <dbReference type="EMBL" id="MDR6204622.1"/>
    </source>
</evidence>
<evidence type="ECO:0000313" key="2">
    <source>
        <dbReference type="Proteomes" id="UP001245184"/>
    </source>
</evidence>
<reference evidence="1 2" key="1">
    <citation type="submission" date="2023-08" db="EMBL/GenBank/DDBJ databases">
        <title>Genome sequencing of plant associated microbes to promote plant fitness in Sorghum bicolor and Oryza sativa.</title>
        <authorList>
            <person name="Coleman-Derr D."/>
        </authorList>
    </citation>
    <scope>NUCLEOTIDE SEQUENCE [LARGE SCALE GENOMIC DNA]</scope>
    <source>
        <strain evidence="1 2">SLBN-33</strain>
    </source>
</reference>
<dbReference type="AlphaFoldDB" id="A0ABD5CL19"/>
<sequence length="126" mass="14304">MRETDRQQRIEEIELALASAFESPKSPSVITYDEGATFYMQLAWVLQSHGDTSLDTRCAATLRFSQAQINRYAAMDTIKRRTIQERLKATVQTRFAELKSSSPNQNDCALEVNVDDSLFDVPEEPV</sequence>
<name>A0ABD5CL19_9BURK</name>
<dbReference type="InterPro" id="IPR021389">
    <property type="entry name" value="DUF3022"/>
</dbReference>
<dbReference type="Pfam" id="PF11226">
    <property type="entry name" value="DUF3022"/>
    <property type="match status" value="1"/>
</dbReference>
<dbReference type="RefSeq" id="WP_029970208.1">
    <property type="nucleotide sequence ID" value="NZ_ATXV01000010.1"/>
</dbReference>
<dbReference type="Proteomes" id="UP001245184">
    <property type="component" value="Unassembled WGS sequence"/>
</dbReference>
<proteinExistence type="predicted"/>
<comment type="caution">
    <text evidence="1">The sequence shown here is derived from an EMBL/GenBank/DDBJ whole genome shotgun (WGS) entry which is preliminary data.</text>
</comment>
<evidence type="ECO:0008006" key="3">
    <source>
        <dbReference type="Google" id="ProtNLM"/>
    </source>
</evidence>
<protein>
    <recommendedName>
        <fullName evidence="3">Terminase small subunit</fullName>
    </recommendedName>
</protein>
<gene>
    <name evidence="1" type="ORF">QF025_003342</name>
</gene>
<accession>A0ABD5CL19</accession>
<organism evidence="1 2">
    <name type="scientific">Paraburkholderia graminis</name>
    <dbReference type="NCBI Taxonomy" id="60548"/>
    <lineage>
        <taxon>Bacteria</taxon>
        <taxon>Pseudomonadati</taxon>
        <taxon>Pseudomonadota</taxon>
        <taxon>Betaproteobacteria</taxon>
        <taxon>Burkholderiales</taxon>
        <taxon>Burkholderiaceae</taxon>
        <taxon>Paraburkholderia</taxon>
    </lineage>
</organism>